<reference evidence="10 11" key="1">
    <citation type="submission" date="2018-08" db="EMBL/GenBank/DDBJ databases">
        <title>A genome reference for cultivated species of the human gut microbiota.</title>
        <authorList>
            <person name="Zou Y."/>
            <person name="Xue W."/>
            <person name="Luo G."/>
        </authorList>
    </citation>
    <scope>NUCLEOTIDE SEQUENCE [LARGE SCALE GENOMIC DNA]</scope>
    <source>
        <strain evidence="10 11">TF08-11</strain>
    </source>
</reference>
<dbReference type="PANTHER" id="PTHR30578:SF0">
    <property type="entry name" value="ION-TRANSLOCATING OXIDOREDUCTASE COMPLEX SUBUNIT D"/>
    <property type="match status" value="1"/>
</dbReference>
<keyword evidence="6" id="KW-1278">Translocase</keyword>
<keyword evidence="1" id="KW-0813">Transport</keyword>
<dbReference type="STRING" id="1123313.GCA_000420345_00094"/>
<evidence type="ECO:0000256" key="8">
    <source>
        <dbReference type="ARBA" id="ARBA00023136"/>
    </source>
</evidence>
<evidence type="ECO:0000256" key="6">
    <source>
        <dbReference type="ARBA" id="ARBA00022967"/>
    </source>
</evidence>
<feature type="transmembrane region" description="Helical" evidence="9">
    <location>
        <begin position="200"/>
        <end position="218"/>
    </location>
</feature>
<comment type="caution">
    <text evidence="10">The sequence shown here is derived from an EMBL/GenBank/DDBJ whole genome shotgun (WGS) entry which is preliminary data.</text>
</comment>
<evidence type="ECO:0000313" key="10">
    <source>
        <dbReference type="EMBL" id="RGD74724.1"/>
    </source>
</evidence>
<name>A0A3E3DZL0_9FIRM</name>
<accession>A0A3E3DZL0</accession>
<dbReference type="PANTHER" id="PTHR30578">
    <property type="entry name" value="ELECTRON TRANSPORT COMPLEX PROTEIN RNFD"/>
    <property type="match status" value="1"/>
</dbReference>
<keyword evidence="7 9" id="KW-1133">Transmembrane helix</keyword>
<feature type="transmembrane region" description="Helical" evidence="9">
    <location>
        <begin position="285"/>
        <end position="304"/>
    </location>
</feature>
<gene>
    <name evidence="10" type="ORF">DXC78_09940</name>
</gene>
<keyword evidence="10" id="KW-0830">Ubiquinone</keyword>
<feature type="transmembrane region" description="Helical" evidence="9">
    <location>
        <begin position="85"/>
        <end position="116"/>
    </location>
</feature>
<feature type="transmembrane region" description="Helical" evidence="9">
    <location>
        <begin position="340"/>
        <end position="358"/>
    </location>
</feature>
<keyword evidence="8 9" id="KW-0472">Membrane</keyword>
<proteinExistence type="predicted"/>
<dbReference type="EMBL" id="QUSK01000023">
    <property type="protein sequence ID" value="RGD74724.1"/>
    <property type="molecule type" value="Genomic_DNA"/>
</dbReference>
<dbReference type="InterPro" id="IPR004338">
    <property type="entry name" value="NqrB/RnfD"/>
</dbReference>
<dbReference type="AlphaFoldDB" id="A0A3E3DZL0"/>
<dbReference type="RefSeq" id="WP_117446887.1">
    <property type="nucleotide sequence ID" value="NZ_CALCIP010000037.1"/>
</dbReference>
<keyword evidence="5 9" id="KW-0812">Transmembrane</keyword>
<sequence length="384" mass="41368">MKFNFHVSPSLKGSLTTQKIMLELTVGLMILFLLSCFYNGTTYGASYVLHEVLLLVSSLVTMFICESIFAKIYKENPITYMKKSFGWVTSIILTLMVPITMTVYALIIATIFAIVFGKLLFGGFGQNIFNPAGVGRAVIFAAFTSAAATGITTGATPTAYLANTFNWLPASAEALDSFLSQYGGFANLALGFYDGALGETFTLAIVLIGIWFCVCKIIDWRVPVVYLGTIFILTAVVAVLSGIDSYHGIPAFIWYPLLHMVTGGIVFGAVFMLTDPVTSPTSAQGRVIFALGAAVITVLLRLKANLPEGCLYSILLMNMFTPMIESSLDGVQLVVKKKAYIMAGCLAILGLAVSFYAATSVEPVTTAATEKTAMVETVRMEETL</sequence>
<feature type="transmembrane region" description="Helical" evidence="9">
    <location>
        <begin position="52"/>
        <end position="73"/>
    </location>
</feature>
<keyword evidence="2" id="KW-0597">Phosphoprotein</keyword>
<evidence type="ECO:0000256" key="3">
    <source>
        <dbReference type="ARBA" id="ARBA00022630"/>
    </source>
</evidence>
<keyword evidence="3" id="KW-0285">Flavoprotein</keyword>
<evidence type="ECO:0000256" key="1">
    <source>
        <dbReference type="ARBA" id="ARBA00022448"/>
    </source>
</evidence>
<dbReference type="Pfam" id="PF03116">
    <property type="entry name" value="NQR2_RnfD_RnfE"/>
    <property type="match status" value="1"/>
</dbReference>
<evidence type="ECO:0000256" key="7">
    <source>
        <dbReference type="ARBA" id="ARBA00022989"/>
    </source>
</evidence>
<protein>
    <submittedName>
        <fullName evidence="10">NADH:ubiquinone oxidoreductase subunit RnfD</fullName>
    </submittedName>
</protein>
<evidence type="ECO:0000256" key="5">
    <source>
        <dbReference type="ARBA" id="ARBA00022692"/>
    </source>
</evidence>
<organism evidence="10 11">
    <name type="scientific">Faecalicoccus pleomorphus</name>
    <dbReference type="NCBI Taxonomy" id="1323"/>
    <lineage>
        <taxon>Bacteria</taxon>
        <taxon>Bacillati</taxon>
        <taxon>Bacillota</taxon>
        <taxon>Erysipelotrichia</taxon>
        <taxon>Erysipelotrichales</taxon>
        <taxon>Erysipelotrichaceae</taxon>
        <taxon>Faecalicoccus</taxon>
    </lineage>
</organism>
<keyword evidence="4" id="KW-0288">FMN</keyword>
<feature type="transmembrane region" description="Helical" evidence="9">
    <location>
        <begin position="252"/>
        <end position="273"/>
    </location>
</feature>
<dbReference type="GO" id="GO:0055085">
    <property type="term" value="P:transmembrane transport"/>
    <property type="evidence" value="ECO:0007669"/>
    <property type="project" value="InterPro"/>
</dbReference>
<evidence type="ECO:0000256" key="4">
    <source>
        <dbReference type="ARBA" id="ARBA00022643"/>
    </source>
</evidence>
<evidence type="ECO:0000313" key="11">
    <source>
        <dbReference type="Proteomes" id="UP000260721"/>
    </source>
</evidence>
<dbReference type="GO" id="GO:0005886">
    <property type="term" value="C:plasma membrane"/>
    <property type="evidence" value="ECO:0007669"/>
    <property type="project" value="TreeGrafter"/>
</dbReference>
<feature type="transmembrane region" description="Helical" evidence="9">
    <location>
        <begin position="225"/>
        <end position="246"/>
    </location>
</feature>
<evidence type="ECO:0000256" key="2">
    <source>
        <dbReference type="ARBA" id="ARBA00022553"/>
    </source>
</evidence>
<evidence type="ECO:0000256" key="9">
    <source>
        <dbReference type="SAM" id="Phobius"/>
    </source>
</evidence>
<dbReference type="Proteomes" id="UP000260721">
    <property type="component" value="Unassembled WGS sequence"/>
</dbReference>
<feature type="transmembrane region" description="Helical" evidence="9">
    <location>
        <begin position="20"/>
        <end position="40"/>
    </location>
</feature>